<feature type="chain" id="PRO_5015138963" evidence="6">
    <location>
        <begin position="26"/>
        <end position="237"/>
    </location>
</feature>
<evidence type="ECO:0000256" key="3">
    <source>
        <dbReference type="ARBA" id="ARBA00022525"/>
    </source>
</evidence>
<dbReference type="AlphaFoldDB" id="A0A2P6TTC5"/>
<organism evidence="7 8">
    <name type="scientific">Chlorella sorokiniana</name>
    <name type="common">Freshwater green alga</name>
    <dbReference type="NCBI Taxonomy" id="3076"/>
    <lineage>
        <taxon>Eukaryota</taxon>
        <taxon>Viridiplantae</taxon>
        <taxon>Chlorophyta</taxon>
        <taxon>core chlorophytes</taxon>
        <taxon>Trebouxiophyceae</taxon>
        <taxon>Chlorellales</taxon>
        <taxon>Chlorellaceae</taxon>
        <taxon>Chlorella clade</taxon>
        <taxon>Chlorella</taxon>
    </lineage>
</organism>
<keyword evidence="3" id="KW-0964">Secreted</keyword>
<accession>A0A2P6TTC5</accession>
<feature type="signal peptide" evidence="6">
    <location>
        <begin position="1"/>
        <end position="25"/>
    </location>
</feature>
<evidence type="ECO:0000256" key="4">
    <source>
        <dbReference type="ARBA" id="ARBA00022729"/>
    </source>
</evidence>
<protein>
    <submittedName>
        <fullName evidence="7">Gamma-interferon-inducible lysosomal thiol reductase-like</fullName>
    </submittedName>
</protein>
<dbReference type="EMBL" id="LHPG02000007">
    <property type="protein sequence ID" value="PRW57316.1"/>
    <property type="molecule type" value="Genomic_DNA"/>
</dbReference>
<keyword evidence="4 6" id="KW-0732">Signal</keyword>
<evidence type="ECO:0000256" key="5">
    <source>
        <dbReference type="ARBA" id="ARBA00023180"/>
    </source>
</evidence>
<comment type="similarity">
    <text evidence="2">Belongs to the GILT family.</text>
</comment>
<sequence length="237" mass="25361">MHWRPAVTLWLLLAAALGAPAAAAAAPRVEVTLFGEALCPYTAKWVTDTLAPLLKFDKEFSDIVDFKYVAWGNAHNTTTQGVQCQHGSNECSLNRVINCATHHYPDQAKWLPFVNCLESAPLRQMLEAVDECADKAGMDAGALHECAEGQQGEELEREAARQTDGLCPPHAYVPWVLVDGVPLGESFDALKLFICVAYTGNPKPAHCYDPPAAAASSAAAQLVLPGVGHVTRPTASA</sequence>
<comment type="subcellular location">
    <subcellularLocation>
        <location evidence="1">Secreted</location>
    </subcellularLocation>
</comment>
<proteinExistence type="inferred from homology"/>
<name>A0A2P6TTC5_CHLSO</name>
<evidence type="ECO:0000256" key="2">
    <source>
        <dbReference type="ARBA" id="ARBA00005679"/>
    </source>
</evidence>
<reference evidence="7 8" key="1">
    <citation type="journal article" date="2018" name="Plant J.">
        <title>Genome sequences of Chlorella sorokiniana UTEX 1602 and Micractinium conductrix SAG 241.80: implications to maltose excretion by a green alga.</title>
        <authorList>
            <person name="Arriola M.B."/>
            <person name="Velmurugan N."/>
            <person name="Zhang Y."/>
            <person name="Plunkett M.H."/>
            <person name="Hondzo H."/>
            <person name="Barney B.M."/>
        </authorList>
    </citation>
    <scope>NUCLEOTIDE SEQUENCE [LARGE SCALE GENOMIC DNA]</scope>
    <source>
        <strain evidence="8">UTEX 1602</strain>
    </source>
</reference>
<dbReference type="GO" id="GO:0016671">
    <property type="term" value="F:oxidoreductase activity, acting on a sulfur group of donors, disulfide as acceptor"/>
    <property type="evidence" value="ECO:0007669"/>
    <property type="project" value="InterPro"/>
</dbReference>
<evidence type="ECO:0000256" key="1">
    <source>
        <dbReference type="ARBA" id="ARBA00004613"/>
    </source>
</evidence>
<dbReference type="PANTHER" id="PTHR13234">
    <property type="entry name" value="GAMMA-INTERFERON INDUCIBLE LYSOSOMAL THIOL REDUCTASE GILT"/>
    <property type="match status" value="1"/>
</dbReference>
<evidence type="ECO:0000313" key="8">
    <source>
        <dbReference type="Proteomes" id="UP000239899"/>
    </source>
</evidence>
<dbReference type="PANTHER" id="PTHR13234:SF8">
    <property type="entry name" value="GAMMA-INTERFERON-INDUCIBLE LYSOSOMAL THIOL REDUCTASE"/>
    <property type="match status" value="1"/>
</dbReference>
<dbReference type="STRING" id="3076.A0A2P6TTC5"/>
<dbReference type="GO" id="GO:0005576">
    <property type="term" value="C:extracellular region"/>
    <property type="evidence" value="ECO:0007669"/>
    <property type="project" value="UniProtKB-SubCell"/>
</dbReference>
<keyword evidence="5" id="KW-0325">Glycoprotein</keyword>
<dbReference type="Proteomes" id="UP000239899">
    <property type="component" value="Unassembled WGS sequence"/>
</dbReference>
<dbReference type="OrthoDB" id="958254at2759"/>
<evidence type="ECO:0000313" key="7">
    <source>
        <dbReference type="EMBL" id="PRW57316.1"/>
    </source>
</evidence>
<dbReference type="InterPro" id="IPR004911">
    <property type="entry name" value="Interferon-induced_GILT"/>
</dbReference>
<evidence type="ECO:0000256" key="6">
    <source>
        <dbReference type="SAM" id="SignalP"/>
    </source>
</evidence>
<keyword evidence="8" id="KW-1185">Reference proteome</keyword>
<dbReference type="Pfam" id="PF03227">
    <property type="entry name" value="GILT"/>
    <property type="match status" value="1"/>
</dbReference>
<comment type="caution">
    <text evidence="7">The sequence shown here is derived from an EMBL/GenBank/DDBJ whole genome shotgun (WGS) entry which is preliminary data.</text>
</comment>
<gene>
    <name evidence="7" type="ORF">C2E21_4365</name>
</gene>
<dbReference type="Gene3D" id="3.40.30.10">
    <property type="entry name" value="Glutaredoxin"/>
    <property type="match status" value="1"/>
</dbReference>